<evidence type="ECO:0000313" key="4">
    <source>
        <dbReference type="Proteomes" id="UP000824076"/>
    </source>
</evidence>
<keyword evidence="1 3" id="KW-0378">Hydrolase</keyword>
<name>A0A9D1LFH4_9BACT</name>
<dbReference type="Pfam" id="PF00561">
    <property type="entry name" value="Abhydrolase_1"/>
    <property type="match status" value="1"/>
</dbReference>
<dbReference type="GO" id="GO:0016787">
    <property type="term" value="F:hydrolase activity"/>
    <property type="evidence" value="ECO:0007669"/>
    <property type="project" value="UniProtKB-KW"/>
</dbReference>
<dbReference type="InterPro" id="IPR050266">
    <property type="entry name" value="AB_hydrolase_sf"/>
</dbReference>
<comment type="caution">
    <text evidence="3">The sequence shown here is derived from an EMBL/GenBank/DDBJ whole genome shotgun (WGS) entry which is preliminary data.</text>
</comment>
<evidence type="ECO:0000259" key="2">
    <source>
        <dbReference type="Pfam" id="PF00561"/>
    </source>
</evidence>
<dbReference type="AlphaFoldDB" id="A0A9D1LFH4"/>
<dbReference type="InterPro" id="IPR000073">
    <property type="entry name" value="AB_hydrolase_1"/>
</dbReference>
<dbReference type="InterPro" id="IPR029058">
    <property type="entry name" value="AB_hydrolase_fold"/>
</dbReference>
<evidence type="ECO:0000313" key="3">
    <source>
        <dbReference type="EMBL" id="HIU38728.1"/>
    </source>
</evidence>
<dbReference type="PRINTS" id="PR00111">
    <property type="entry name" value="ABHYDROLASE"/>
</dbReference>
<dbReference type="EMBL" id="DVMS01000101">
    <property type="protein sequence ID" value="HIU38728.1"/>
    <property type="molecule type" value="Genomic_DNA"/>
</dbReference>
<gene>
    <name evidence="3" type="ORF">IAD18_03555</name>
</gene>
<dbReference type="GO" id="GO:0016020">
    <property type="term" value="C:membrane"/>
    <property type="evidence" value="ECO:0007669"/>
    <property type="project" value="TreeGrafter"/>
</dbReference>
<reference evidence="3" key="2">
    <citation type="journal article" date="2021" name="PeerJ">
        <title>Extensive microbial diversity within the chicken gut microbiome revealed by metagenomics and culture.</title>
        <authorList>
            <person name="Gilroy R."/>
            <person name="Ravi A."/>
            <person name="Getino M."/>
            <person name="Pursley I."/>
            <person name="Horton D.L."/>
            <person name="Alikhan N.F."/>
            <person name="Baker D."/>
            <person name="Gharbi K."/>
            <person name="Hall N."/>
            <person name="Watson M."/>
            <person name="Adriaenssens E.M."/>
            <person name="Foster-Nyarko E."/>
            <person name="Jarju S."/>
            <person name="Secka A."/>
            <person name="Antonio M."/>
            <person name="Oren A."/>
            <person name="Chaudhuri R.R."/>
            <person name="La Ragione R."/>
            <person name="Hildebrand F."/>
            <person name="Pallen M.J."/>
        </authorList>
    </citation>
    <scope>NUCLEOTIDE SEQUENCE</scope>
    <source>
        <strain evidence="3">17073</strain>
    </source>
</reference>
<organism evidence="3 4">
    <name type="scientific">Candidatus Limisoma intestinavium</name>
    <dbReference type="NCBI Taxonomy" id="2840856"/>
    <lineage>
        <taxon>Bacteria</taxon>
        <taxon>Pseudomonadati</taxon>
        <taxon>Bacteroidota</taxon>
        <taxon>Bacteroidia</taxon>
        <taxon>Bacteroidales</taxon>
        <taxon>Candidatus Limisoma</taxon>
    </lineage>
</organism>
<sequence>MEKQIEIDGVKLNFCVEGAGKPVVLMHGWGCDHTTLASIEHRLTPHFKVYNIDFPGFGKSQEPSYVWGIEEYTQAVEHFLKSEQIDNPILLGHSFGGRVGILLASRNKVKKLILVDAAGIKPRRSLAYYFKVYTYKIIKHALPVLCGKKNGEKLLNKYRKRVGSSDYSNASAGMRRILSKVVNEDLKFALPKIKCPTLLIWGSKDTATPISDAHKMEKLIPDAGLVEFPNAGHYSFLDNPFQFGAVLDNFLEPERTKQQ</sequence>
<dbReference type="Gene3D" id="3.40.50.1820">
    <property type="entry name" value="alpha/beta hydrolase"/>
    <property type="match status" value="1"/>
</dbReference>
<dbReference type="SUPFAM" id="SSF53474">
    <property type="entry name" value="alpha/beta-Hydrolases"/>
    <property type="match status" value="1"/>
</dbReference>
<protein>
    <submittedName>
        <fullName evidence="3">Alpha/beta hydrolase</fullName>
    </submittedName>
</protein>
<dbReference type="Proteomes" id="UP000824076">
    <property type="component" value="Unassembled WGS sequence"/>
</dbReference>
<accession>A0A9D1LFH4</accession>
<evidence type="ECO:0000256" key="1">
    <source>
        <dbReference type="ARBA" id="ARBA00022801"/>
    </source>
</evidence>
<feature type="domain" description="AB hydrolase-1" evidence="2">
    <location>
        <begin position="21"/>
        <end position="240"/>
    </location>
</feature>
<dbReference type="PANTHER" id="PTHR43798">
    <property type="entry name" value="MONOACYLGLYCEROL LIPASE"/>
    <property type="match status" value="1"/>
</dbReference>
<reference evidence="3" key="1">
    <citation type="submission" date="2020-10" db="EMBL/GenBank/DDBJ databases">
        <authorList>
            <person name="Gilroy R."/>
        </authorList>
    </citation>
    <scope>NUCLEOTIDE SEQUENCE</scope>
    <source>
        <strain evidence="3">17073</strain>
    </source>
</reference>
<dbReference type="PANTHER" id="PTHR43798:SF31">
    <property type="entry name" value="AB HYDROLASE SUPERFAMILY PROTEIN YCLE"/>
    <property type="match status" value="1"/>
</dbReference>
<proteinExistence type="predicted"/>